<name>A0A0A9B1M2_ARUDO</name>
<feature type="region of interest" description="Disordered" evidence="1">
    <location>
        <begin position="59"/>
        <end position="88"/>
    </location>
</feature>
<dbReference type="AlphaFoldDB" id="A0A0A9B1M2"/>
<feature type="compositionally biased region" description="Low complexity" evidence="1">
    <location>
        <begin position="77"/>
        <end position="88"/>
    </location>
</feature>
<evidence type="ECO:0000313" key="2">
    <source>
        <dbReference type="EMBL" id="JAD57271.1"/>
    </source>
</evidence>
<organism evidence="2">
    <name type="scientific">Arundo donax</name>
    <name type="common">Giant reed</name>
    <name type="synonym">Donax arundinaceus</name>
    <dbReference type="NCBI Taxonomy" id="35708"/>
    <lineage>
        <taxon>Eukaryota</taxon>
        <taxon>Viridiplantae</taxon>
        <taxon>Streptophyta</taxon>
        <taxon>Embryophyta</taxon>
        <taxon>Tracheophyta</taxon>
        <taxon>Spermatophyta</taxon>
        <taxon>Magnoliopsida</taxon>
        <taxon>Liliopsida</taxon>
        <taxon>Poales</taxon>
        <taxon>Poaceae</taxon>
        <taxon>PACMAD clade</taxon>
        <taxon>Arundinoideae</taxon>
        <taxon>Arundineae</taxon>
        <taxon>Arundo</taxon>
    </lineage>
</organism>
<reference evidence="2" key="2">
    <citation type="journal article" date="2015" name="Data Brief">
        <title>Shoot transcriptome of the giant reed, Arundo donax.</title>
        <authorList>
            <person name="Barrero R.A."/>
            <person name="Guerrero F.D."/>
            <person name="Moolhuijzen P."/>
            <person name="Goolsby J.A."/>
            <person name="Tidwell J."/>
            <person name="Bellgard S.E."/>
            <person name="Bellgard M.I."/>
        </authorList>
    </citation>
    <scope>NUCLEOTIDE SEQUENCE</scope>
    <source>
        <tissue evidence="2">Shoot tissue taken approximately 20 cm above the soil surface</tissue>
    </source>
</reference>
<dbReference type="EMBL" id="GBRH01240624">
    <property type="protein sequence ID" value="JAD57271.1"/>
    <property type="molecule type" value="Transcribed_RNA"/>
</dbReference>
<protein>
    <submittedName>
        <fullName evidence="2">Uncharacterized protein</fullName>
    </submittedName>
</protein>
<proteinExistence type="predicted"/>
<sequence>MTEITHSCQSNKHYGGKGESTSFQKSEHEERHYKGAYEILNKGSSQLAIRKIISTQQDYVHTKKHHTKKHHTSEIHTAAASAVTSTSQ</sequence>
<feature type="region of interest" description="Disordered" evidence="1">
    <location>
        <begin position="1"/>
        <end position="30"/>
    </location>
</feature>
<feature type="compositionally biased region" description="Polar residues" evidence="1">
    <location>
        <begin position="1"/>
        <end position="12"/>
    </location>
</feature>
<reference evidence="2" key="1">
    <citation type="submission" date="2014-09" db="EMBL/GenBank/DDBJ databases">
        <authorList>
            <person name="Magalhaes I.L.F."/>
            <person name="Oliveira U."/>
            <person name="Santos F.R."/>
            <person name="Vidigal T.H.D.A."/>
            <person name="Brescovit A.D."/>
            <person name="Santos A.J."/>
        </authorList>
    </citation>
    <scope>NUCLEOTIDE SEQUENCE</scope>
    <source>
        <tissue evidence="2">Shoot tissue taken approximately 20 cm above the soil surface</tissue>
    </source>
</reference>
<evidence type="ECO:0000256" key="1">
    <source>
        <dbReference type="SAM" id="MobiDB-lite"/>
    </source>
</evidence>
<accession>A0A0A9B1M2</accession>
<feature type="compositionally biased region" description="Basic residues" evidence="1">
    <location>
        <begin position="62"/>
        <end position="71"/>
    </location>
</feature>